<sequence length="218" mass="23930">MKNIALLFVGILSFIGLSACGTENHAKRDSSASSTPKTEQKANSSSSSAKAGQQVSSSSTTTPSSSDNSQSQTQEQTTTSPLSGYSDEQIEYARVTETLLHYYGYNFQPVSITAQKNGKNHPVFPFDGSMVVREESVTLTFSSDNTMAGTTIVTYSSNHNGSINFYKNPNHYQDEHYLTDPVFVKTESERLLDRMVTINIPLSFDEQAAQIISKIQLK</sequence>
<dbReference type="RefSeq" id="WP_231860457.1">
    <property type="nucleotide sequence ID" value="NZ_JXJX01000012.1"/>
</dbReference>
<evidence type="ECO:0000256" key="1">
    <source>
        <dbReference type="SAM" id="MobiDB-lite"/>
    </source>
</evidence>
<comment type="caution">
    <text evidence="3">The sequence shown here is derived from an EMBL/GenBank/DDBJ whole genome shotgun (WGS) entry which is preliminary data.</text>
</comment>
<dbReference type="Proteomes" id="UP000242246">
    <property type="component" value="Unassembled WGS sequence"/>
</dbReference>
<accession>A0A2A5RWU3</accession>
<feature type="chain" id="PRO_5039485491" description="Lipoprotein" evidence="2">
    <location>
        <begin position="22"/>
        <end position="218"/>
    </location>
</feature>
<reference evidence="3 4" key="1">
    <citation type="submission" date="2014-12" db="EMBL/GenBank/DDBJ databases">
        <title>Draft genome sequences of 10 type strains of Lactococcus.</title>
        <authorList>
            <person name="Sun Z."/>
            <person name="Zhong Z."/>
            <person name="Liu W."/>
            <person name="Zhang W."/>
            <person name="Zhang H."/>
        </authorList>
    </citation>
    <scope>NUCLEOTIDE SEQUENCE [LARGE SCALE GENOMIC DNA]</scope>
    <source>
        <strain evidence="3 4">DSM 20686</strain>
    </source>
</reference>
<dbReference type="PROSITE" id="PS51257">
    <property type="entry name" value="PROKAR_LIPOPROTEIN"/>
    <property type="match status" value="1"/>
</dbReference>
<keyword evidence="2" id="KW-0732">Signal</keyword>
<evidence type="ECO:0008006" key="5">
    <source>
        <dbReference type="Google" id="ProtNLM"/>
    </source>
</evidence>
<protein>
    <recommendedName>
        <fullName evidence="5">Lipoprotein</fullName>
    </recommendedName>
</protein>
<dbReference type="EMBL" id="JXJX01000012">
    <property type="protein sequence ID" value="PCS05699.1"/>
    <property type="molecule type" value="Genomic_DNA"/>
</dbReference>
<proteinExistence type="predicted"/>
<evidence type="ECO:0000313" key="4">
    <source>
        <dbReference type="Proteomes" id="UP000242246"/>
    </source>
</evidence>
<feature type="compositionally biased region" description="Low complexity" evidence="1">
    <location>
        <begin position="41"/>
        <end position="80"/>
    </location>
</feature>
<evidence type="ECO:0000313" key="3">
    <source>
        <dbReference type="EMBL" id="PCS05699.1"/>
    </source>
</evidence>
<keyword evidence="4" id="KW-1185">Reference proteome</keyword>
<dbReference type="AlphaFoldDB" id="A0A2A5RWU3"/>
<evidence type="ECO:0000256" key="2">
    <source>
        <dbReference type="SAM" id="SignalP"/>
    </source>
</evidence>
<gene>
    <name evidence="3" type="ORF">RU87_GL000409</name>
</gene>
<organism evidence="3 4">
    <name type="scientific">Pseudolactococcus plantarum</name>
    <dbReference type="NCBI Taxonomy" id="1365"/>
    <lineage>
        <taxon>Bacteria</taxon>
        <taxon>Bacillati</taxon>
        <taxon>Bacillota</taxon>
        <taxon>Bacilli</taxon>
        <taxon>Lactobacillales</taxon>
        <taxon>Streptococcaceae</taxon>
        <taxon>Pseudolactococcus</taxon>
    </lineage>
</organism>
<feature type="region of interest" description="Disordered" evidence="1">
    <location>
        <begin position="25"/>
        <end position="85"/>
    </location>
</feature>
<name>A0A2A5RWU3_9LACT</name>
<feature type="signal peptide" evidence="2">
    <location>
        <begin position="1"/>
        <end position="21"/>
    </location>
</feature>